<reference evidence="2 3" key="1">
    <citation type="journal article" date="2009" name="PLoS ONE">
        <title>The complete genome of Teredinibacter turnerae T7901: an intracellular endosymbiont of marine wood-boring bivalves (shipworms).</title>
        <authorList>
            <person name="Yang J.C."/>
            <person name="Madupu R."/>
            <person name="Durkin A.S."/>
            <person name="Ekborg N.A."/>
            <person name="Pedamallu C.S."/>
            <person name="Hostetler J.B."/>
            <person name="Radune D."/>
            <person name="Toms B.S."/>
            <person name="Henrissat B."/>
            <person name="Coutinho P.M."/>
            <person name="Schwarz S."/>
            <person name="Field L."/>
            <person name="Trindade-Silva A.E."/>
            <person name="Soares C.A.G."/>
            <person name="Elshahawi S."/>
            <person name="Hanora A."/>
            <person name="Schmidt E.W."/>
            <person name="Haygood M.G."/>
            <person name="Posfai J."/>
            <person name="Benner J."/>
            <person name="Madinger C."/>
            <person name="Nove J."/>
            <person name="Anton B."/>
            <person name="Chaudhary K."/>
            <person name="Foster J."/>
            <person name="Holman A."/>
            <person name="Kumar S."/>
            <person name="Lessard P.A."/>
            <person name="Luyten Y.A."/>
            <person name="Slatko B."/>
            <person name="Wood N."/>
            <person name="Wu B."/>
            <person name="Teplitski M."/>
            <person name="Mougous J.D."/>
            <person name="Ward N."/>
            <person name="Eisen J.A."/>
            <person name="Badger J.H."/>
            <person name="Distel D.L."/>
        </authorList>
    </citation>
    <scope>NUCLEOTIDE SEQUENCE [LARGE SCALE GENOMIC DNA]</scope>
    <source>
        <strain evidence="3">ATCC 39867 / T7901</strain>
    </source>
</reference>
<dbReference type="Pfam" id="PF03476">
    <property type="entry name" value="MOSC_N"/>
    <property type="match status" value="1"/>
</dbReference>
<dbReference type="OrthoDB" id="581532at2"/>
<dbReference type="KEGG" id="ttu:TERTU_2952"/>
<dbReference type="PANTHER" id="PTHR14237">
    <property type="entry name" value="MOLYBDOPTERIN COFACTOR SULFURASE MOSC"/>
    <property type="match status" value="1"/>
</dbReference>
<name>C5BNF9_TERTT</name>
<dbReference type="GO" id="GO:0003824">
    <property type="term" value="F:catalytic activity"/>
    <property type="evidence" value="ECO:0007669"/>
    <property type="project" value="InterPro"/>
</dbReference>
<keyword evidence="3" id="KW-1185">Reference proteome</keyword>
<evidence type="ECO:0000313" key="3">
    <source>
        <dbReference type="Proteomes" id="UP000009080"/>
    </source>
</evidence>
<dbReference type="RefSeq" id="WP_015819550.1">
    <property type="nucleotide sequence ID" value="NC_012997.1"/>
</dbReference>
<dbReference type="GO" id="GO:0030170">
    <property type="term" value="F:pyridoxal phosphate binding"/>
    <property type="evidence" value="ECO:0007669"/>
    <property type="project" value="InterPro"/>
</dbReference>
<dbReference type="InterPro" id="IPR011037">
    <property type="entry name" value="Pyrv_Knase-like_insert_dom_sf"/>
</dbReference>
<dbReference type="InterPro" id="IPR005302">
    <property type="entry name" value="MoCF_Sase_C"/>
</dbReference>
<dbReference type="PROSITE" id="PS51340">
    <property type="entry name" value="MOSC"/>
    <property type="match status" value="1"/>
</dbReference>
<dbReference type="EMBL" id="CP001614">
    <property type="protein sequence ID" value="ACR13436.1"/>
    <property type="molecule type" value="Genomic_DNA"/>
</dbReference>
<evidence type="ECO:0000259" key="1">
    <source>
        <dbReference type="PROSITE" id="PS51340"/>
    </source>
</evidence>
<dbReference type="AlphaFoldDB" id="C5BNF9"/>
<dbReference type="PANTHER" id="PTHR14237:SF19">
    <property type="entry name" value="MITOCHONDRIAL AMIDOXIME REDUCING COMPONENT 1"/>
    <property type="match status" value="1"/>
</dbReference>
<dbReference type="GO" id="GO:0030151">
    <property type="term" value="F:molybdenum ion binding"/>
    <property type="evidence" value="ECO:0007669"/>
    <property type="project" value="InterPro"/>
</dbReference>
<gene>
    <name evidence="2" type="ordered locus">TERTU_2952</name>
</gene>
<dbReference type="Pfam" id="PF03473">
    <property type="entry name" value="MOSC"/>
    <property type="match status" value="1"/>
</dbReference>
<protein>
    <submittedName>
        <fullName evidence="2">Mosc domain protein beta barrel domain protein</fullName>
    </submittedName>
</protein>
<accession>C5BNF9</accession>
<dbReference type="Proteomes" id="UP000009080">
    <property type="component" value="Chromosome"/>
</dbReference>
<sequence>MEVIITALYAYPIKSCGGVEVKSTELLNTGMPGDRAWMVIDAKGVFISQRKYPRMACVYPSSTADGVFLELRKGSQVVSRTTKPLQAKAQPVTTKVWADTAEALPADDETNQWITEAIGAAEPLRLVRFQEGTRSPGQPDRFGTHSTMFADAAPYLVTNSDSVAALNAKLAEQGCSPVNMRHFRPNIVVTGVDAFAEHHYSSLRHPVTGARLALVDRCQRCSIITVDPVRGERLANAVPFKTLAELNSMPGKPKAPAFGVNAILEEHSVAAVTRISVGETWLLE</sequence>
<organism evidence="2 3">
    <name type="scientific">Teredinibacter turnerae (strain ATCC 39867 / T7901)</name>
    <dbReference type="NCBI Taxonomy" id="377629"/>
    <lineage>
        <taxon>Bacteria</taxon>
        <taxon>Pseudomonadati</taxon>
        <taxon>Pseudomonadota</taxon>
        <taxon>Gammaproteobacteria</taxon>
        <taxon>Cellvibrionales</taxon>
        <taxon>Cellvibrionaceae</taxon>
        <taxon>Teredinibacter</taxon>
    </lineage>
</organism>
<dbReference type="HOGENOM" id="CLU_028286_0_1_6"/>
<dbReference type="SUPFAM" id="SSF50800">
    <property type="entry name" value="PK beta-barrel domain-like"/>
    <property type="match status" value="1"/>
</dbReference>
<dbReference type="InterPro" id="IPR005303">
    <property type="entry name" value="MOCOS_middle"/>
</dbReference>
<dbReference type="SUPFAM" id="SSF141673">
    <property type="entry name" value="MOSC N-terminal domain-like"/>
    <property type="match status" value="1"/>
</dbReference>
<proteinExistence type="predicted"/>
<evidence type="ECO:0000313" key="2">
    <source>
        <dbReference type="EMBL" id="ACR13436.1"/>
    </source>
</evidence>
<dbReference type="STRING" id="377629.TERTU_2952"/>
<feature type="domain" description="MOSC" evidence="1">
    <location>
        <begin position="124"/>
        <end position="284"/>
    </location>
</feature>
<dbReference type="eggNOG" id="COG3217">
    <property type="taxonomic scope" value="Bacteria"/>
</dbReference>